<dbReference type="AlphaFoldDB" id="A0AAV4Q1E4"/>
<feature type="compositionally biased region" description="Polar residues" evidence="2">
    <location>
        <begin position="1136"/>
        <end position="1145"/>
    </location>
</feature>
<proteinExistence type="predicted"/>
<sequence>MESRRNVSLERSFQNLEAAASDATRILVRNINTEWQMLEKYKKLSTEKEYEKTSIEERIGYLKENQNILEKQLIGAERRIESSKKSNAELKRNLNHIRRQEEKSERDYTSDKQMLDDKVAYYQAKWQERYETHYAHKPLVHEYDKTKRTLADMVQKLKFLKSDLHECKAEIFKAKCERGKRNAEESGFYPLESFIIRLAVLGAEVFKLERNESQMLKEINILNQTIDNKAKELQNAAKNSKESDMPIGWKSVGQKKFFERSAENSVVRKEISSTFSTHRVSEDSILSNYEKKTQLKPLQAVVRQTAARQPVSEVNQQIMQEPKIRSRLEKLKLYTPQFCSPPDLAPKQIDTISDSRQMEKQENNPTIPGRFQKSANNFLTTKQKMSFQTSPIQEERMEPKSAQETSSHHSFLTYRFKELQNNDIENIPKENSSKEFKNFTKHLVTPSKRNLSKFFNSIEENEINLSNKTDMNMSSKGKGLPNDAVTQDRFIRGHQQNRFASNNSVPSFQEQFISDGKEYQLIDKEVSSKVSREIHVDNDKRNPLFSEYNSSKNNAQFLRMNKDKEILIDGKQSSSKTPQESQINPLLPIEIKSSKSPIKRNNKDIPFKDGMSLLKSAHFAQTLDNAETHRQHKLAKSLDMADVHQAARDSTSQENVMRHYNRNETQENYQFIQKDIKTHAPIQMNASDDQMSSEVQDINETENIVSNNYEDTDTRFATANAKELMVVDYEELTNADMNSQKERIKDVTEESIQEPQGINIPHDRISNRSSSHHEEAAMEITENEMYESNDEADNHMEETVASIVESNPSNSQLKQNPHDLNNDQSRVEVGQIPTDNVQTNLTAKHIEKECNDEIKIQTKAEIPNYENKSKSEIMYLSSQENNIETESPLQPKFSETVRSDGSELIEKKAIQKVVLSESINYPNSCKSTSSSEVYYTPRSCDSKLQTHSSSPAISEMRTPVSQNINIEAASPFDFEKHVKILGELKSTPNFRFQNRDMYRAENKIEEASHTNPQETNEAMKDIFSAITFFQNSPSVNENTSFKPAENEKSKSEESGFLSFALEDYLSDSPSPPAQVGKEKSMFSFACDSPKGAAVKSPTGFFSLFTADTQESTAETNSNFVFNFGGGGSEDKAKSPDQASSFKFLF</sequence>
<name>A0AAV4Q1E4_9ARAC</name>
<dbReference type="EMBL" id="BPLQ01003666">
    <property type="protein sequence ID" value="GIY02346.1"/>
    <property type="molecule type" value="Genomic_DNA"/>
</dbReference>
<accession>A0AAV4Q1E4</accession>
<gene>
    <name evidence="3" type="primary">AVEN_14329_1</name>
    <name evidence="3" type="ORF">CDAR_113061</name>
</gene>
<feature type="region of interest" description="Disordered" evidence="2">
    <location>
        <begin position="1126"/>
        <end position="1145"/>
    </location>
</feature>
<protein>
    <submittedName>
        <fullName evidence="3">Uncharacterized protein</fullName>
    </submittedName>
</protein>
<dbReference type="Proteomes" id="UP001054837">
    <property type="component" value="Unassembled WGS sequence"/>
</dbReference>
<evidence type="ECO:0000256" key="2">
    <source>
        <dbReference type="SAM" id="MobiDB-lite"/>
    </source>
</evidence>
<keyword evidence="4" id="KW-1185">Reference proteome</keyword>
<keyword evidence="1" id="KW-0175">Coiled coil</keyword>
<evidence type="ECO:0000256" key="1">
    <source>
        <dbReference type="SAM" id="Coils"/>
    </source>
</evidence>
<organism evidence="3 4">
    <name type="scientific">Caerostris darwini</name>
    <dbReference type="NCBI Taxonomy" id="1538125"/>
    <lineage>
        <taxon>Eukaryota</taxon>
        <taxon>Metazoa</taxon>
        <taxon>Ecdysozoa</taxon>
        <taxon>Arthropoda</taxon>
        <taxon>Chelicerata</taxon>
        <taxon>Arachnida</taxon>
        <taxon>Araneae</taxon>
        <taxon>Araneomorphae</taxon>
        <taxon>Entelegynae</taxon>
        <taxon>Araneoidea</taxon>
        <taxon>Araneidae</taxon>
        <taxon>Caerostris</taxon>
    </lineage>
</organism>
<reference evidence="3 4" key="1">
    <citation type="submission" date="2021-06" db="EMBL/GenBank/DDBJ databases">
        <title>Caerostris darwini draft genome.</title>
        <authorList>
            <person name="Kono N."/>
            <person name="Arakawa K."/>
        </authorList>
    </citation>
    <scope>NUCLEOTIDE SEQUENCE [LARGE SCALE GENOMIC DNA]</scope>
</reference>
<evidence type="ECO:0000313" key="4">
    <source>
        <dbReference type="Proteomes" id="UP001054837"/>
    </source>
</evidence>
<feature type="coiled-coil region" evidence="1">
    <location>
        <begin position="216"/>
        <end position="243"/>
    </location>
</feature>
<feature type="region of interest" description="Disordered" evidence="2">
    <location>
        <begin position="85"/>
        <end position="109"/>
    </location>
</feature>
<feature type="coiled-coil region" evidence="1">
    <location>
        <begin position="143"/>
        <end position="170"/>
    </location>
</feature>
<comment type="caution">
    <text evidence="3">The sequence shown here is derived from an EMBL/GenBank/DDBJ whole genome shotgun (WGS) entry which is preliminary data.</text>
</comment>
<evidence type="ECO:0000313" key="3">
    <source>
        <dbReference type="EMBL" id="GIY02346.1"/>
    </source>
</evidence>